<dbReference type="PANTHER" id="PTHR30026">
    <property type="entry name" value="OUTER MEMBRANE PROTEIN TOLC"/>
    <property type="match status" value="1"/>
</dbReference>
<dbReference type="InterPro" id="IPR003423">
    <property type="entry name" value="OMP_efflux"/>
</dbReference>
<reference evidence="10 11" key="1">
    <citation type="submission" date="2019-07" db="EMBL/GenBank/DDBJ databases">
        <title>Genomic Encyclopedia of Type Strains, Phase I: the one thousand microbial genomes (KMG-I) project.</title>
        <authorList>
            <person name="Kyrpides N."/>
        </authorList>
    </citation>
    <scope>NUCLEOTIDE SEQUENCE [LARGE SCALE GENOMIC DNA]</scope>
    <source>
        <strain evidence="10 11">DSM 375</strain>
    </source>
</reference>
<evidence type="ECO:0000313" key="11">
    <source>
        <dbReference type="Proteomes" id="UP000319627"/>
    </source>
</evidence>
<keyword evidence="8" id="KW-0175">Coiled coil</keyword>
<dbReference type="EMBL" id="VLKG01000003">
    <property type="protein sequence ID" value="TWH76045.1"/>
    <property type="molecule type" value="Genomic_DNA"/>
</dbReference>
<dbReference type="NCBIfam" id="TIGR01844">
    <property type="entry name" value="type_I_sec_TolC"/>
    <property type="match status" value="1"/>
</dbReference>
<evidence type="ECO:0000256" key="3">
    <source>
        <dbReference type="ARBA" id="ARBA00022448"/>
    </source>
</evidence>
<evidence type="ECO:0000256" key="7">
    <source>
        <dbReference type="ARBA" id="ARBA00023237"/>
    </source>
</evidence>
<dbReference type="GO" id="GO:0009279">
    <property type="term" value="C:cell outer membrane"/>
    <property type="evidence" value="ECO:0007669"/>
    <property type="project" value="UniProtKB-SubCell"/>
</dbReference>
<keyword evidence="7" id="KW-0998">Cell outer membrane</keyword>
<evidence type="ECO:0000256" key="5">
    <source>
        <dbReference type="ARBA" id="ARBA00022692"/>
    </source>
</evidence>
<dbReference type="GO" id="GO:0015562">
    <property type="term" value="F:efflux transmembrane transporter activity"/>
    <property type="evidence" value="ECO:0007669"/>
    <property type="project" value="InterPro"/>
</dbReference>
<proteinExistence type="inferred from homology"/>
<organism evidence="10 11">
    <name type="scientific">Azomonas agilis</name>
    <dbReference type="NCBI Taxonomy" id="116849"/>
    <lineage>
        <taxon>Bacteria</taxon>
        <taxon>Pseudomonadati</taxon>
        <taxon>Pseudomonadota</taxon>
        <taxon>Gammaproteobacteria</taxon>
        <taxon>Pseudomonadales</taxon>
        <taxon>Pseudomonadaceae</taxon>
        <taxon>Azomonas</taxon>
    </lineage>
</organism>
<evidence type="ECO:0000256" key="4">
    <source>
        <dbReference type="ARBA" id="ARBA00022452"/>
    </source>
</evidence>
<accession>A0A562IZT6</accession>
<comment type="similarity">
    <text evidence="2">Belongs to the outer membrane factor (OMF) (TC 1.B.17) family.</text>
</comment>
<keyword evidence="4" id="KW-1134">Transmembrane beta strand</keyword>
<dbReference type="InterPro" id="IPR010130">
    <property type="entry name" value="T1SS_OMP_TolC"/>
</dbReference>
<dbReference type="SUPFAM" id="SSF56954">
    <property type="entry name" value="Outer membrane efflux proteins (OEP)"/>
    <property type="match status" value="1"/>
</dbReference>
<dbReference type="GO" id="GO:0015288">
    <property type="term" value="F:porin activity"/>
    <property type="evidence" value="ECO:0007669"/>
    <property type="project" value="TreeGrafter"/>
</dbReference>
<dbReference type="GO" id="GO:1990281">
    <property type="term" value="C:efflux pump complex"/>
    <property type="evidence" value="ECO:0007669"/>
    <property type="project" value="TreeGrafter"/>
</dbReference>
<feature type="chain" id="PRO_5022238464" evidence="9">
    <location>
        <begin position="24"/>
        <end position="453"/>
    </location>
</feature>
<evidence type="ECO:0000313" key="10">
    <source>
        <dbReference type="EMBL" id="TWH76045.1"/>
    </source>
</evidence>
<feature type="signal peptide" evidence="9">
    <location>
        <begin position="1"/>
        <end position="23"/>
    </location>
</feature>
<comment type="subcellular location">
    <subcellularLocation>
        <location evidence="1">Cell outer membrane</location>
    </subcellularLocation>
</comment>
<dbReference type="Gene3D" id="1.20.1600.10">
    <property type="entry name" value="Outer membrane efflux proteins (OEP)"/>
    <property type="match status" value="1"/>
</dbReference>
<gene>
    <name evidence="10" type="ORF">LX59_00964</name>
</gene>
<dbReference type="AlphaFoldDB" id="A0A562IZT6"/>
<feature type="coiled-coil region" evidence="8">
    <location>
        <begin position="186"/>
        <end position="213"/>
    </location>
</feature>
<dbReference type="PANTHER" id="PTHR30026:SF20">
    <property type="entry name" value="OUTER MEMBRANE PROTEIN TOLC"/>
    <property type="match status" value="1"/>
</dbReference>
<evidence type="ECO:0000256" key="1">
    <source>
        <dbReference type="ARBA" id="ARBA00004442"/>
    </source>
</evidence>
<keyword evidence="5" id="KW-0812">Transmembrane</keyword>
<keyword evidence="9" id="KW-0732">Signal</keyword>
<keyword evidence="11" id="KW-1185">Reference proteome</keyword>
<dbReference type="Proteomes" id="UP000319627">
    <property type="component" value="Unassembled WGS sequence"/>
</dbReference>
<evidence type="ECO:0000256" key="8">
    <source>
        <dbReference type="SAM" id="Coils"/>
    </source>
</evidence>
<evidence type="ECO:0000256" key="6">
    <source>
        <dbReference type="ARBA" id="ARBA00023136"/>
    </source>
</evidence>
<keyword evidence="6" id="KW-0472">Membrane</keyword>
<dbReference type="InterPro" id="IPR051906">
    <property type="entry name" value="TolC-like"/>
</dbReference>
<name>A0A562IZT6_9GAMM</name>
<comment type="caution">
    <text evidence="10">The sequence shown here is derived from an EMBL/GenBank/DDBJ whole genome shotgun (WGS) entry which is preliminary data.</text>
</comment>
<protein>
    <submittedName>
        <fullName evidence="10">Outer membrane protein</fullName>
    </submittedName>
</protein>
<dbReference type="RefSeq" id="WP_144570704.1">
    <property type="nucleotide sequence ID" value="NZ_VLKG01000003.1"/>
</dbReference>
<evidence type="ECO:0000256" key="2">
    <source>
        <dbReference type="ARBA" id="ARBA00007613"/>
    </source>
</evidence>
<dbReference type="OrthoDB" id="9813458at2"/>
<evidence type="ECO:0000256" key="9">
    <source>
        <dbReference type="SAM" id="SignalP"/>
    </source>
</evidence>
<keyword evidence="3" id="KW-0813">Transport</keyword>
<sequence length="453" mass="50202">MHSLILCLIGLSISLGLTFEAKAAPVKASTYQSDLMQLYREARLEDPRVISAKAKAQAGEDREREAFGQLLPQVSATANFNRQTRDNSSSRDSYNTQRRALTLTQHLYNKPVWEKYQGAQNLAQQAEFEGEDVQAEAAVDLAKRYFAALAADDDLDLVIAERQANQKNLDRINALYARQLAMITDVLELQARVDELAANEVEARNQVRLAREALSEVIGRPVSEKLSRIKDEVALYTPDSSLDSWIEQATTSNPALKSKNSALEAADAALREGKGGHYPTLGLNLSVQRNDTGFDNTASSRSDSYVAALSIQVPIYSGGSTSARVRALHSDRLVAEQTRESVRRQVIKETTSAYLSIQSSVDKVRAYHKAVESAQKSSIAAQKGFQFGVVNAVDVLSAVQKEYEARRDLLKSHYDFITSLLALNRWAGKFSEQTMENVNVWLGNAEKQKVTKR</sequence>
<dbReference type="Pfam" id="PF02321">
    <property type="entry name" value="OEP"/>
    <property type="match status" value="2"/>
</dbReference>